<evidence type="ECO:0000259" key="4">
    <source>
        <dbReference type="Pfam" id="PF00149"/>
    </source>
</evidence>
<dbReference type="GO" id="GO:0016020">
    <property type="term" value="C:membrane"/>
    <property type="evidence" value="ECO:0007669"/>
    <property type="project" value="GOC"/>
</dbReference>
<organism evidence="5 6">
    <name type="scientific">Candidatus Desulfatibia vada</name>
    <dbReference type="NCBI Taxonomy" id="2841696"/>
    <lineage>
        <taxon>Bacteria</taxon>
        <taxon>Pseudomonadati</taxon>
        <taxon>Thermodesulfobacteriota</taxon>
        <taxon>Desulfobacteria</taxon>
        <taxon>Desulfobacterales</taxon>
        <taxon>Desulfobacterales incertae sedis</taxon>
        <taxon>Candidatus Desulfatibia</taxon>
    </lineage>
</organism>
<dbReference type="GO" id="GO:0008758">
    <property type="term" value="F:UDP-2,3-diacylglucosamine hydrolase activity"/>
    <property type="evidence" value="ECO:0007669"/>
    <property type="project" value="TreeGrafter"/>
</dbReference>
<dbReference type="Pfam" id="PF00149">
    <property type="entry name" value="Metallophos"/>
    <property type="match status" value="1"/>
</dbReference>
<dbReference type="Proteomes" id="UP000605201">
    <property type="component" value="Unassembled WGS sequence"/>
</dbReference>
<keyword evidence="3" id="KW-1133">Transmembrane helix</keyword>
<evidence type="ECO:0000256" key="2">
    <source>
        <dbReference type="ARBA" id="ARBA00022801"/>
    </source>
</evidence>
<dbReference type="PANTHER" id="PTHR31302">
    <property type="entry name" value="TRANSMEMBRANE PROTEIN WITH METALLOPHOSPHOESTERASE DOMAIN-RELATED"/>
    <property type="match status" value="1"/>
</dbReference>
<comment type="caution">
    <text evidence="5">The sequence shown here is derived from an EMBL/GenBank/DDBJ whole genome shotgun (WGS) entry which is preliminary data.</text>
</comment>
<feature type="domain" description="Calcineurin-like phosphoesterase" evidence="4">
    <location>
        <begin position="159"/>
        <end position="322"/>
    </location>
</feature>
<keyword evidence="3" id="KW-0812">Transmembrane</keyword>
<dbReference type="PANTHER" id="PTHR31302:SF31">
    <property type="entry name" value="PHOSPHODIESTERASE YAEI"/>
    <property type="match status" value="1"/>
</dbReference>
<keyword evidence="3" id="KW-0472">Membrane</keyword>
<dbReference type="GO" id="GO:0046872">
    <property type="term" value="F:metal ion binding"/>
    <property type="evidence" value="ECO:0007669"/>
    <property type="project" value="UniProtKB-KW"/>
</dbReference>
<sequence length="384" mass="42978">MRLIIFLTVFLSIYSSFHLYAFLKMRRALSLHLGAGAIIAVFMAFMVAAPILIRTAERHGFELCARFLAHIGYIWMGFLFVFVSVAFVLDSYRFLIHGGRQILAVDLSAITLSQQYSFYIAILLAVIITAYGAFEAISIRTEHVIIRSEKIPKHAGRTRIVQISDVHLGLMVQEKRMARILNKVRAAKPDILVSTGDLFDGQMDSLAGLASMLKEIPTTYGKFAITGNHEFYAGLDRFLDFAEKAGFIVLQQESVNVSGWLNIAGVDDVTAKRYGQTKNVSEKTLLAKLPSGQFTLFLKHRPLVDDETPGLFDLQLSGHTHKGQIFPFSLITMIYYPHIAGLLHLEKNSRLYVSRGSGTWGPPIRFLAAPEVTLIELVHEDKTK</sequence>
<evidence type="ECO:0000313" key="6">
    <source>
        <dbReference type="Proteomes" id="UP000605201"/>
    </source>
</evidence>
<keyword evidence="2" id="KW-0378">Hydrolase</keyword>
<keyword evidence="1" id="KW-0479">Metal-binding</keyword>
<evidence type="ECO:0000313" key="5">
    <source>
        <dbReference type="EMBL" id="MBC8431211.1"/>
    </source>
</evidence>
<dbReference type="CDD" id="cd07385">
    <property type="entry name" value="MPP_YkuE_C"/>
    <property type="match status" value="1"/>
</dbReference>
<dbReference type="InterPro" id="IPR051158">
    <property type="entry name" value="Metallophosphoesterase_sf"/>
</dbReference>
<feature type="transmembrane region" description="Helical" evidence="3">
    <location>
        <begin position="116"/>
        <end position="134"/>
    </location>
</feature>
<name>A0A8J6TL99_9BACT</name>
<proteinExistence type="predicted"/>
<dbReference type="InterPro" id="IPR029052">
    <property type="entry name" value="Metallo-depent_PP-like"/>
</dbReference>
<dbReference type="AlphaFoldDB" id="A0A8J6TL99"/>
<protein>
    <submittedName>
        <fullName evidence="5">Metallophosphoesterase</fullName>
    </submittedName>
</protein>
<feature type="transmembrane region" description="Helical" evidence="3">
    <location>
        <begin position="73"/>
        <end position="96"/>
    </location>
</feature>
<feature type="transmembrane region" description="Helical" evidence="3">
    <location>
        <begin position="31"/>
        <end position="53"/>
    </location>
</feature>
<reference evidence="5 6" key="1">
    <citation type="submission" date="2020-08" db="EMBL/GenBank/DDBJ databases">
        <title>Bridging the membrane lipid divide: bacteria of the FCB group superphylum have the potential to synthesize archaeal ether lipids.</title>
        <authorList>
            <person name="Villanueva L."/>
            <person name="Von Meijenfeldt F.A.B."/>
            <person name="Westbye A.B."/>
            <person name="Yadav S."/>
            <person name="Hopmans E.C."/>
            <person name="Dutilh B.E."/>
            <person name="Sinninghe Damste J.S."/>
        </authorList>
    </citation>
    <scope>NUCLEOTIDE SEQUENCE [LARGE SCALE GENOMIC DNA]</scope>
    <source>
        <strain evidence="5">NIOZ-UU17</strain>
    </source>
</reference>
<gene>
    <name evidence="5" type="ORF">H8D96_04755</name>
</gene>
<dbReference type="Gene3D" id="3.60.21.10">
    <property type="match status" value="1"/>
</dbReference>
<dbReference type="SUPFAM" id="SSF56300">
    <property type="entry name" value="Metallo-dependent phosphatases"/>
    <property type="match status" value="1"/>
</dbReference>
<evidence type="ECO:0000256" key="1">
    <source>
        <dbReference type="ARBA" id="ARBA00022723"/>
    </source>
</evidence>
<dbReference type="EMBL" id="JACNIG010000122">
    <property type="protein sequence ID" value="MBC8431211.1"/>
    <property type="molecule type" value="Genomic_DNA"/>
</dbReference>
<dbReference type="InterPro" id="IPR004843">
    <property type="entry name" value="Calcineurin-like_PHP"/>
</dbReference>
<accession>A0A8J6TL99</accession>
<evidence type="ECO:0000256" key="3">
    <source>
        <dbReference type="SAM" id="Phobius"/>
    </source>
</evidence>
<dbReference type="GO" id="GO:0009245">
    <property type="term" value="P:lipid A biosynthetic process"/>
    <property type="evidence" value="ECO:0007669"/>
    <property type="project" value="TreeGrafter"/>
</dbReference>